<evidence type="ECO:0000313" key="5">
    <source>
        <dbReference type="EMBL" id="BCS83154.1"/>
    </source>
</evidence>
<dbReference type="GO" id="GO:0008168">
    <property type="term" value="F:methyltransferase activity"/>
    <property type="evidence" value="ECO:0007669"/>
    <property type="project" value="UniProtKB-KW"/>
</dbReference>
<dbReference type="Proteomes" id="UP001321479">
    <property type="component" value="Segment"/>
</dbReference>
<feature type="active site" evidence="4">
    <location>
        <position position="335"/>
    </location>
</feature>
<dbReference type="InterPro" id="IPR010280">
    <property type="entry name" value="U5_MeTrfase_fam"/>
</dbReference>
<dbReference type="EMBL" id="AP024483">
    <property type="protein sequence ID" value="BCS83154.1"/>
    <property type="molecule type" value="Genomic_DNA"/>
</dbReference>
<dbReference type="RefSeq" id="YP_010841762.1">
    <property type="nucleotide sequence ID" value="NC_079139.1"/>
</dbReference>
<evidence type="ECO:0000256" key="2">
    <source>
        <dbReference type="ARBA" id="ARBA00022679"/>
    </source>
</evidence>
<dbReference type="PANTHER" id="PTHR45904:SF2">
    <property type="entry name" value="TRNA (URACIL-5-)-METHYLTRANSFERASE HOMOLOG A"/>
    <property type="match status" value="1"/>
</dbReference>
<keyword evidence="3" id="KW-0949">S-adenosyl-L-methionine</keyword>
<organism evidence="5 6">
    <name type="scientific">Cotonvirus japonicus</name>
    <dbReference type="NCBI Taxonomy" id="2811091"/>
    <lineage>
        <taxon>Viruses</taxon>
        <taxon>Varidnaviria</taxon>
        <taxon>Bamfordvirae</taxon>
        <taxon>Nucleocytoviricota</taxon>
        <taxon>Megaviricetes</taxon>
        <taxon>Imitervirales</taxon>
        <taxon>Mimiviridae</taxon>
        <taxon>Megamimivirinae</taxon>
        <taxon>Cotonvirus</taxon>
        <taxon>Cotonvirus japonicum</taxon>
    </lineage>
</organism>
<keyword evidence="6" id="KW-1185">Reference proteome</keyword>
<dbReference type="Pfam" id="PF05958">
    <property type="entry name" value="tRNA_U5-meth_tr"/>
    <property type="match status" value="1"/>
</dbReference>
<dbReference type="GeneID" id="80558359"/>
<evidence type="ECO:0000313" key="6">
    <source>
        <dbReference type="Proteomes" id="UP001321479"/>
    </source>
</evidence>
<dbReference type="Gene3D" id="3.40.50.150">
    <property type="entry name" value="Vaccinia Virus protein VP39"/>
    <property type="match status" value="1"/>
</dbReference>
<reference evidence="5 6" key="1">
    <citation type="submission" date="2021-02" db="EMBL/GenBank/DDBJ databases">
        <title>Cotonvirus japonicus, which uses Golgi apparatus of host cells for its virion factory, phylogenetically links tailed tupanvirus and icosahedral mimivirus.</title>
        <authorList>
            <person name="Takahashi H."/>
            <person name="Fukaya S."/>
            <person name="Song C."/>
            <person name="Murata K."/>
            <person name="Takemura M."/>
        </authorList>
    </citation>
    <scope>NUCLEOTIDE SEQUENCE [LARGE SCALE GENOMIC DNA]</scope>
</reference>
<dbReference type="CDD" id="cd02440">
    <property type="entry name" value="AdoMet_MTases"/>
    <property type="match status" value="1"/>
</dbReference>
<evidence type="ECO:0000256" key="1">
    <source>
        <dbReference type="ARBA" id="ARBA00022603"/>
    </source>
</evidence>
<dbReference type="PROSITE" id="PS51687">
    <property type="entry name" value="SAM_MT_RNA_M5U"/>
    <property type="match status" value="1"/>
</dbReference>
<protein>
    <submittedName>
        <fullName evidence="5">RNA methyltransferase</fullName>
    </submittedName>
</protein>
<proteinExistence type="predicted"/>
<dbReference type="InterPro" id="IPR029063">
    <property type="entry name" value="SAM-dependent_MTases_sf"/>
</dbReference>
<dbReference type="Gene3D" id="2.40.50.1070">
    <property type="match status" value="1"/>
</dbReference>
<accession>A0ABM7NSL3</accession>
<sequence>MDITSKCLELSNMSYDDQLNHKIQLMKKYFPNHCGQMIASPKIDYYRNKLRFDVGLDHINNIVIGYALPKKISNKRYVYTATDMKHVSHNMSEIITDLQNYLNNDKKPWYSIEYGSSSFQSLTIRTSFNTNDLMIIANFNKKFDDDVTKYFYDFDTKYFLNIVIIFTDKMHVVRGSSYIHEKLSYYLFRISCNSFFQVNTLSTELLYDKVKTLMQKYISTNKDTNFNILFDLCCGTGTIGIYLANLFTKSIGIDISQSNIIDANHNKTINKIFNIEFICSPIECCLQNIIDETQTYYENPNFFAVVDPPRTGMHGGVQNVINNCQSLKYVIYVSCNVVTLNRDMKILEKSFDICDVYYVDLFPHTPHCEVIMVLERKKID</sequence>
<dbReference type="SUPFAM" id="SSF53335">
    <property type="entry name" value="S-adenosyl-L-methionine-dependent methyltransferases"/>
    <property type="match status" value="1"/>
</dbReference>
<name>A0ABM7NSL3_9VIRU</name>
<dbReference type="PANTHER" id="PTHR45904">
    <property type="entry name" value="TRNA (URACIL-5-)-METHYLTRANSFERASE"/>
    <property type="match status" value="1"/>
</dbReference>
<dbReference type="InterPro" id="IPR045850">
    <property type="entry name" value="TRM2_met"/>
</dbReference>
<keyword evidence="2" id="KW-0808">Transferase</keyword>
<evidence type="ECO:0000256" key="3">
    <source>
        <dbReference type="ARBA" id="ARBA00022691"/>
    </source>
</evidence>
<dbReference type="PROSITE" id="PS01230">
    <property type="entry name" value="TRMA_1"/>
    <property type="match status" value="1"/>
</dbReference>
<dbReference type="InterPro" id="IPR030390">
    <property type="entry name" value="MeTrfase_TrmA_AS"/>
</dbReference>
<keyword evidence="1 5" id="KW-0489">Methyltransferase</keyword>
<evidence type="ECO:0000256" key="4">
    <source>
        <dbReference type="PROSITE-ProRule" id="PRU10015"/>
    </source>
</evidence>
<dbReference type="GO" id="GO:0032259">
    <property type="term" value="P:methylation"/>
    <property type="evidence" value="ECO:0007669"/>
    <property type="project" value="UniProtKB-KW"/>
</dbReference>